<comment type="caution">
    <text evidence="1">The sequence shown here is derived from an EMBL/GenBank/DDBJ whole genome shotgun (WGS) entry which is preliminary data.</text>
</comment>
<protein>
    <submittedName>
        <fullName evidence="1">Universal stress protein</fullName>
    </submittedName>
</protein>
<proteinExistence type="predicted"/>
<reference evidence="1" key="1">
    <citation type="submission" date="2020-07" db="EMBL/GenBank/DDBJ databases">
        <title>Huge and variable diversity of episymbiotic CPR bacteria and DPANN archaea in groundwater ecosystems.</title>
        <authorList>
            <person name="He C.Y."/>
            <person name="Keren R."/>
            <person name="Whittaker M."/>
            <person name="Farag I.F."/>
            <person name="Doudna J."/>
            <person name="Cate J.H.D."/>
            <person name="Banfield J.F."/>
        </authorList>
    </citation>
    <scope>NUCLEOTIDE SEQUENCE</scope>
    <source>
        <strain evidence="1">NC_groundwater_1664_Pr3_B-0.1um_52_9</strain>
    </source>
</reference>
<name>A0A9D6V487_9BACT</name>
<dbReference type="SUPFAM" id="SSF52402">
    <property type="entry name" value="Adenine nucleotide alpha hydrolases-like"/>
    <property type="match status" value="1"/>
</dbReference>
<dbReference type="EMBL" id="JACRDE010000452">
    <property type="protein sequence ID" value="MBI5251254.1"/>
    <property type="molecule type" value="Genomic_DNA"/>
</dbReference>
<sequence length="181" mass="20641">MKGIGLCAIFSRQGDWAFDYALDLARRHKTKLNVFHFLESPYTLRRDVVFVDEKKQETAKVTPDLIAKKDKELRETYDERLGDYVDVGFRLCEGNDEWELRKCFRKGDYEILVIGYNAKGASFGGTTTIEAFASEFKAPVVLIGPDSPDIVYLNQAASERASDLILDNKQWHVLEAKSKSH</sequence>
<dbReference type="Gene3D" id="3.40.50.12370">
    <property type="match status" value="1"/>
</dbReference>
<accession>A0A9D6V487</accession>
<gene>
    <name evidence="1" type="ORF">HY912_17335</name>
</gene>
<evidence type="ECO:0000313" key="2">
    <source>
        <dbReference type="Proteomes" id="UP000807825"/>
    </source>
</evidence>
<organism evidence="1 2">
    <name type="scientific">Desulfomonile tiedjei</name>
    <dbReference type="NCBI Taxonomy" id="2358"/>
    <lineage>
        <taxon>Bacteria</taxon>
        <taxon>Pseudomonadati</taxon>
        <taxon>Thermodesulfobacteriota</taxon>
        <taxon>Desulfomonilia</taxon>
        <taxon>Desulfomonilales</taxon>
        <taxon>Desulfomonilaceae</taxon>
        <taxon>Desulfomonile</taxon>
    </lineage>
</organism>
<dbReference type="Proteomes" id="UP000807825">
    <property type="component" value="Unassembled WGS sequence"/>
</dbReference>
<dbReference type="AlphaFoldDB" id="A0A9D6V487"/>
<evidence type="ECO:0000313" key="1">
    <source>
        <dbReference type="EMBL" id="MBI5251254.1"/>
    </source>
</evidence>